<evidence type="ECO:0000313" key="1">
    <source>
        <dbReference type="EMBL" id="ONI41538.1"/>
    </source>
</evidence>
<proteinExistence type="predicted"/>
<dbReference type="EMBL" id="LJDB01000034">
    <property type="protein sequence ID" value="ONI41538.1"/>
    <property type="molecule type" value="Genomic_DNA"/>
</dbReference>
<keyword evidence="2" id="KW-1185">Reference proteome</keyword>
<organism evidence="1 2">
    <name type="scientific">Candidatus Epulonipiscium fishelsonii</name>
    <dbReference type="NCBI Taxonomy" id="77094"/>
    <lineage>
        <taxon>Bacteria</taxon>
        <taxon>Bacillati</taxon>
        <taxon>Bacillota</taxon>
        <taxon>Clostridia</taxon>
        <taxon>Lachnospirales</taxon>
        <taxon>Lachnospiraceae</taxon>
        <taxon>Candidatus Epulonipiscium</taxon>
    </lineage>
</organism>
<comment type="caution">
    <text evidence="1">The sequence shown here is derived from an EMBL/GenBank/DDBJ whole genome shotgun (WGS) entry which is preliminary data.</text>
</comment>
<accession>A0ACC8XET3</accession>
<evidence type="ECO:0000313" key="2">
    <source>
        <dbReference type="Proteomes" id="UP000188605"/>
    </source>
</evidence>
<gene>
    <name evidence="1" type="ORF">AN396_03435</name>
</gene>
<sequence length="70" mass="8267">MKQLAKYSASVSNKIEIKANSNLTLQFYISGSWHNEIEAIEECNKLKHKLIKYLEEKIKRYEKILKIVLI</sequence>
<dbReference type="Proteomes" id="UP000188605">
    <property type="component" value="Unassembled WGS sequence"/>
</dbReference>
<name>A0ACC8XET3_9FIRM</name>
<reference evidence="1" key="1">
    <citation type="submission" date="2016-08" db="EMBL/GenBank/DDBJ databases">
        <authorList>
            <person name="Ngugi D.K."/>
            <person name="Miyake S."/>
            <person name="Stingl U."/>
        </authorList>
    </citation>
    <scope>NUCLEOTIDE SEQUENCE</scope>
    <source>
        <strain evidence="1">SCG-B11WGA-EpuloA1</strain>
    </source>
</reference>
<protein>
    <submittedName>
        <fullName evidence="1">Uncharacterized protein</fullName>
    </submittedName>
</protein>